<proteinExistence type="predicted"/>
<dbReference type="STRING" id="538381.GCA_001696535_03951"/>
<dbReference type="Gene3D" id="3.40.190.170">
    <property type="entry name" value="Bacterial extracellular solute-binding protein, family 7"/>
    <property type="match status" value="1"/>
</dbReference>
<dbReference type="CDD" id="cd13665">
    <property type="entry name" value="PBP2_TRAP_Dctp3_4"/>
    <property type="match status" value="1"/>
</dbReference>
<dbReference type="PANTHER" id="PTHR33376:SF15">
    <property type="entry name" value="BLL6794 PROTEIN"/>
    <property type="match status" value="1"/>
</dbReference>
<evidence type="ECO:0000256" key="1">
    <source>
        <dbReference type="ARBA" id="ARBA00022729"/>
    </source>
</evidence>
<dbReference type="RefSeq" id="WP_097175857.1">
    <property type="nucleotide sequence ID" value="NZ_OBML01000010.1"/>
</dbReference>
<dbReference type="GO" id="GO:0055085">
    <property type="term" value="P:transmembrane transport"/>
    <property type="evidence" value="ECO:0007669"/>
    <property type="project" value="InterPro"/>
</dbReference>
<evidence type="ECO:0000256" key="2">
    <source>
        <dbReference type="SAM" id="SignalP"/>
    </source>
</evidence>
<accession>A0A285TCB6</accession>
<name>A0A285TCB6_9HYPH</name>
<keyword evidence="4" id="KW-1185">Reference proteome</keyword>
<dbReference type="SUPFAM" id="SSF53850">
    <property type="entry name" value="Periplasmic binding protein-like II"/>
    <property type="match status" value="1"/>
</dbReference>
<evidence type="ECO:0000313" key="4">
    <source>
        <dbReference type="Proteomes" id="UP000219331"/>
    </source>
</evidence>
<dbReference type="NCBIfam" id="NF037995">
    <property type="entry name" value="TRAP_S1"/>
    <property type="match status" value="1"/>
</dbReference>
<dbReference type="InterPro" id="IPR038404">
    <property type="entry name" value="TRAP_DctP_sf"/>
</dbReference>
<dbReference type="PROSITE" id="PS51257">
    <property type="entry name" value="PROKAR_LIPOPROTEIN"/>
    <property type="match status" value="1"/>
</dbReference>
<dbReference type="InterPro" id="IPR018389">
    <property type="entry name" value="DctP_fam"/>
</dbReference>
<dbReference type="EMBL" id="OBML01000010">
    <property type="protein sequence ID" value="SOC19826.1"/>
    <property type="molecule type" value="Genomic_DNA"/>
</dbReference>
<sequence length="344" mass="36884">MLRLKSLAVAATALACAGMSPALAQDVTLRVHHFLPAPAPVPKNFITPWAEKVMAESNGRIKVEVFPAMQLGGTPPSLYDQARDGVVDIVWTLPGYTPGRFPGTEAFELPFMAGKAEPTSQAFWDFYEKYLTDEFKDVHPIAVHVHGPGLLHVKGEGVTKLEDMNGLKLRGPTRQTNALLGALGATPVGMPVPAMPEALSKGVIDGTVVPWEVTTPLKVAELVNSHTDFEGSRGLYTATFIFAMNKAKYDSLPADLKAVIDANSGREVSKWVGRVMDEGDLPGIAAAEKAGNTIRKLPPEEVDRWKAAAEPVVAAWVEEVSGKGYDGAAMVEDARALITKYAGE</sequence>
<dbReference type="Pfam" id="PF03480">
    <property type="entry name" value="DctP"/>
    <property type="match status" value="1"/>
</dbReference>
<dbReference type="OrthoDB" id="7822595at2"/>
<keyword evidence="1 2" id="KW-0732">Signal</keyword>
<evidence type="ECO:0000313" key="3">
    <source>
        <dbReference type="EMBL" id="SOC19826.1"/>
    </source>
</evidence>
<gene>
    <name evidence="3" type="ORF">SAMN05421512_110104</name>
</gene>
<dbReference type="PANTHER" id="PTHR33376">
    <property type="match status" value="1"/>
</dbReference>
<feature type="signal peptide" evidence="2">
    <location>
        <begin position="1"/>
        <end position="24"/>
    </location>
</feature>
<dbReference type="Proteomes" id="UP000219331">
    <property type="component" value="Unassembled WGS sequence"/>
</dbReference>
<protein>
    <submittedName>
        <fullName evidence="3">TRAP-type C4-dicarboxylate transport system, substrate-binding protein</fullName>
    </submittedName>
</protein>
<organism evidence="3 4">
    <name type="scientific">Stappia indica</name>
    <dbReference type="NCBI Taxonomy" id="538381"/>
    <lineage>
        <taxon>Bacteria</taxon>
        <taxon>Pseudomonadati</taxon>
        <taxon>Pseudomonadota</taxon>
        <taxon>Alphaproteobacteria</taxon>
        <taxon>Hyphomicrobiales</taxon>
        <taxon>Stappiaceae</taxon>
        <taxon>Stappia</taxon>
    </lineage>
</organism>
<reference evidence="3 4" key="1">
    <citation type="submission" date="2017-08" db="EMBL/GenBank/DDBJ databases">
        <authorList>
            <person name="de Groot N.N."/>
        </authorList>
    </citation>
    <scope>NUCLEOTIDE SEQUENCE [LARGE SCALE GENOMIC DNA]</scope>
    <source>
        <strain evidence="3 4">USBA 352</strain>
    </source>
</reference>
<dbReference type="AlphaFoldDB" id="A0A285TCB6"/>
<feature type="chain" id="PRO_5013148754" evidence="2">
    <location>
        <begin position="25"/>
        <end position="344"/>
    </location>
</feature>